<dbReference type="PROSITE" id="PS51257">
    <property type="entry name" value="PROKAR_LIPOPROTEIN"/>
    <property type="match status" value="1"/>
</dbReference>
<proteinExistence type="predicted"/>
<dbReference type="AlphaFoldDB" id="A0A1M5UNV7"/>
<evidence type="ECO:0000313" key="1">
    <source>
        <dbReference type="EMBL" id="SHH64566.1"/>
    </source>
</evidence>
<dbReference type="Proteomes" id="UP000189796">
    <property type="component" value="Chromosome I"/>
</dbReference>
<organism evidence="1 2">
    <name type="scientific">Bradyrhizobium erythrophlei</name>
    <dbReference type="NCBI Taxonomy" id="1437360"/>
    <lineage>
        <taxon>Bacteria</taxon>
        <taxon>Pseudomonadati</taxon>
        <taxon>Pseudomonadota</taxon>
        <taxon>Alphaproteobacteria</taxon>
        <taxon>Hyphomicrobiales</taxon>
        <taxon>Nitrobacteraceae</taxon>
        <taxon>Bradyrhizobium</taxon>
    </lineage>
</organism>
<dbReference type="RefSeq" id="WP_154072533.1">
    <property type="nucleotide sequence ID" value="NZ_LT670817.1"/>
</dbReference>
<accession>A0A1M5UNV7</accession>
<protein>
    <submittedName>
        <fullName evidence="1">Uncharacterized protein</fullName>
    </submittedName>
</protein>
<reference evidence="1 2" key="1">
    <citation type="submission" date="2016-11" db="EMBL/GenBank/DDBJ databases">
        <authorList>
            <person name="Jaros S."/>
            <person name="Januszkiewicz K."/>
            <person name="Wedrychowicz H."/>
        </authorList>
    </citation>
    <scope>NUCLEOTIDE SEQUENCE [LARGE SCALE GENOMIC DNA]</scope>
    <source>
        <strain evidence="1 2">GAS138</strain>
    </source>
</reference>
<evidence type="ECO:0000313" key="2">
    <source>
        <dbReference type="Proteomes" id="UP000189796"/>
    </source>
</evidence>
<sequence>MTDQRFYLLLTLLILALACGEIVYAVLGPFSAPTHTIDEFSSRNRVR</sequence>
<dbReference type="EMBL" id="LT670817">
    <property type="protein sequence ID" value="SHH64566.1"/>
    <property type="molecule type" value="Genomic_DNA"/>
</dbReference>
<gene>
    <name evidence="1" type="ORF">SAMN05443248_5520</name>
</gene>
<name>A0A1M5UNV7_9BRAD</name>